<organism evidence="3 4">
    <name type="scientific">Halobaculum saliterrae</name>
    <dbReference type="NCBI Taxonomy" id="2073113"/>
    <lineage>
        <taxon>Archaea</taxon>
        <taxon>Methanobacteriati</taxon>
        <taxon>Methanobacteriota</taxon>
        <taxon>Stenosarchaea group</taxon>
        <taxon>Halobacteria</taxon>
        <taxon>Halobacteriales</taxon>
        <taxon>Haloferacaceae</taxon>
        <taxon>Halobaculum</taxon>
    </lineage>
</organism>
<dbReference type="PROSITE" id="PS51186">
    <property type="entry name" value="GNAT"/>
    <property type="match status" value="1"/>
</dbReference>
<evidence type="ECO:0000313" key="3">
    <source>
        <dbReference type="EMBL" id="MXR40893.1"/>
    </source>
</evidence>
<dbReference type="InterPro" id="IPR000182">
    <property type="entry name" value="GNAT_dom"/>
</dbReference>
<sequence>MHTQRRATVRPFRPEDWGAFLDLYEAVWGTRKSEEWFAWRFGANPYVEGIPMVVAEADGELVGAEPCLAVPLRAGDASALAFQPADWMVHPDHRRRGLFTEMTERLLDRYEDGPPDCYYNFPSAAILPGLRSFDWYEVGTLSTHCRVQDLSRLAAARSTEKPRWKAAAELGHLAAPVVRGLTSLSGGATDPPGEWTVDQHRTTPTETLVDLYRSGVPETIHVRRDPRWYRWRLANPRWDPTTYVVNDEHGTPVAALVAVAHGGRGESDTTGPRKVSVLDVVPADGSAPTASYEALLSAVVADADDADVLKCAGASLPRSVLRRYGFRSDDEFPLSMVSTPTRLVVRPTVVDSEENADAQSETGDRVEPGGSERWRLGTVDLTAPESWSVQLTGQDIA</sequence>
<dbReference type="RefSeq" id="WP_159664498.1">
    <property type="nucleotide sequence ID" value="NZ_WUUS01000003.1"/>
</dbReference>
<dbReference type="EMBL" id="WUUS01000003">
    <property type="protein sequence ID" value="MXR40893.1"/>
    <property type="molecule type" value="Genomic_DNA"/>
</dbReference>
<comment type="caution">
    <text evidence="3">The sequence shown here is derived from an EMBL/GenBank/DDBJ whole genome shotgun (WGS) entry which is preliminary data.</text>
</comment>
<proteinExistence type="predicted"/>
<gene>
    <name evidence="3" type="ORF">GRX01_06010</name>
</gene>
<reference evidence="3 4" key="1">
    <citation type="submission" date="2019-12" db="EMBL/GenBank/DDBJ databases">
        <title>Isolation and characterization of three novel carbon monoxide-oxidizing members of Halobacteria from salione crusts and soils.</title>
        <authorList>
            <person name="Myers M.R."/>
            <person name="King G.M."/>
        </authorList>
    </citation>
    <scope>NUCLEOTIDE SEQUENCE [LARGE SCALE GENOMIC DNA]</scope>
    <source>
        <strain evidence="3 4">WSA2</strain>
    </source>
</reference>
<dbReference type="AlphaFoldDB" id="A0A6B0SW84"/>
<feature type="domain" description="N-acetyltransferase" evidence="2">
    <location>
        <begin position="7"/>
        <end position="191"/>
    </location>
</feature>
<dbReference type="Proteomes" id="UP000437065">
    <property type="component" value="Unassembled WGS sequence"/>
</dbReference>
<accession>A0A6B0SW84</accession>
<dbReference type="SUPFAM" id="SSF55729">
    <property type="entry name" value="Acyl-CoA N-acyltransferases (Nat)"/>
    <property type="match status" value="1"/>
</dbReference>
<dbReference type="Pfam" id="PF13527">
    <property type="entry name" value="Acetyltransf_9"/>
    <property type="match status" value="1"/>
</dbReference>
<keyword evidence="4" id="KW-1185">Reference proteome</keyword>
<dbReference type="Gene3D" id="3.40.630.30">
    <property type="match status" value="1"/>
</dbReference>
<feature type="region of interest" description="Disordered" evidence="1">
    <location>
        <begin position="352"/>
        <end position="377"/>
    </location>
</feature>
<feature type="compositionally biased region" description="Basic and acidic residues" evidence="1">
    <location>
        <begin position="362"/>
        <end position="375"/>
    </location>
</feature>
<name>A0A6B0SW84_9EURY</name>
<keyword evidence="3" id="KW-0808">Transferase</keyword>
<dbReference type="InterPro" id="IPR016181">
    <property type="entry name" value="Acyl_CoA_acyltransferase"/>
</dbReference>
<evidence type="ECO:0000313" key="4">
    <source>
        <dbReference type="Proteomes" id="UP000437065"/>
    </source>
</evidence>
<dbReference type="CDD" id="cd04301">
    <property type="entry name" value="NAT_SF"/>
    <property type="match status" value="1"/>
</dbReference>
<dbReference type="GO" id="GO:0016747">
    <property type="term" value="F:acyltransferase activity, transferring groups other than amino-acyl groups"/>
    <property type="evidence" value="ECO:0007669"/>
    <property type="project" value="InterPro"/>
</dbReference>
<evidence type="ECO:0000256" key="1">
    <source>
        <dbReference type="SAM" id="MobiDB-lite"/>
    </source>
</evidence>
<evidence type="ECO:0000259" key="2">
    <source>
        <dbReference type="PROSITE" id="PS51186"/>
    </source>
</evidence>
<dbReference type="OrthoDB" id="299799at2157"/>
<protein>
    <submittedName>
        <fullName evidence="3">GNAT family N-acetyltransferase</fullName>
    </submittedName>
</protein>